<organism evidence="1 2">
    <name type="scientific">Trifolium medium</name>
    <dbReference type="NCBI Taxonomy" id="97028"/>
    <lineage>
        <taxon>Eukaryota</taxon>
        <taxon>Viridiplantae</taxon>
        <taxon>Streptophyta</taxon>
        <taxon>Embryophyta</taxon>
        <taxon>Tracheophyta</taxon>
        <taxon>Spermatophyta</taxon>
        <taxon>Magnoliopsida</taxon>
        <taxon>eudicotyledons</taxon>
        <taxon>Gunneridae</taxon>
        <taxon>Pentapetalae</taxon>
        <taxon>rosids</taxon>
        <taxon>fabids</taxon>
        <taxon>Fabales</taxon>
        <taxon>Fabaceae</taxon>
        <taxon>Papilionoideae</taxon>
        <taxon>50 kb inversion clade</taxon>
        <taxon>NPAAA clade</taxon>
        <taxon>Hologalegina</taxon>
        <taxon>IRL clade</taxon>
        <taxon>Trifolieae</taxon>
        <taxon>Trifolium</taxon>
    </lineage>
</organism>
<name>A0A392WBI5_9FABA</name>
<evidence type="ECO:0000313" key="2">
    <source>
        <dbReference type="Proteomes" id="UP000265520"/>
    </source>
</evidence>
<comment type="caution">
    <text evidence="1">The sequence shown here is derived from an EMBL/GenBank/DDBJ whole genome shotgun (WGS) entry which is preliminary data.</text>
</comment>
<dbReference type="EMBL" id="LXQA011406120">
    <property type="protein sequence ID" value="MCI96100.1"/>
    <property type="molecule type" value="Genomic_DNA"/>
</dbReference>
<accession>A0A392WBI5</accession>
<keyword evidence="2" id="KW-1185">Reference proteome</keyword>
<dbReference type="Proteomes" id="UP000265520">
    <property type="component" value="Unassembled WGS sequence"/>
</dbReference>
<proteinExistence type="predicted"/>
<protein>
    <submittedName>
        <fullName evidence="1">Uncharacterized protein</fullName>
    </submittedName>
</protein>
<dbReference type="AlphaFoldDB" id="A0A392WBI5"/>
<sequence length="47" mass="5401">MEILHKMPFDSFDPTVEIETVAVSRTKVEVNSFEELSGERDCIDEAR</sequence>
<reference evidence="1 2" key="1">
    <citation type="journal article" date="2018" name="Front. Plant Sci.">
        <title>Red Clover (Trifolium pratense) and Zigzag Clover (T. medium) - A Picture of Genomic Similarities and Differences.</title>
        <authorList>
            <person name="Dluhosova J."/>
            <person name="Istvanek J."/>
            <person name="Nedelnik J."/>
            <person name="Repkova J."/>
        </authorList>
    </citation>
    <scope>NUCLEOTIDE SEQUENCE [LARGE SCALE GENOMIC DNA]</scope>
    <source>
        <strain evidence="2">cv. 10/8</strain>
        <tissue evidence="1">Leaf</tissue>
    </source>
</reference>
<evidence type="ECO:0000313" key="1">
    <source>
        <dbReference type="EMBL" id="MCI96100.1"/>
    </source>
</evidence>